<dbReference type="PANTHER" id="PTHR13115">
    <property type="entry name" value="RNA POLYMERASE-ASSOCIATED PROTEIN RTF1 HOMOLOG"/>
    <property type="match status" value="1"/>
</dbReference>
<dbReference type="GO" id="GO:1990269">
    <property type="term" value="F:RNA polymerase II C-terminal domain phosphoserine binding"/>
    <property type="evidence" value="ECO:0007669"/>
    <property type="project" value="TreeGrafter"/>
</dbReference>
<comment type="caution">
    <text evidence="12">The sequence shown here is derived from an EMBL/GenBank/DDBJ whole genome shotgun (WGS) entry which is preliminary data.</text>
</comment>
<protein>
    <recommendedName>
        <fullName evidence="8">RNA polymerase-associated protein RTF1 homolog</fullName>
    </recommendedName>
</protein>
<evidence type="ECO:0000256" key="6">
    <source>
        <dbReference type="ARBA" id="ARBA00023163"/>
    </source>
</evidence>
<reference evidence="12 13" key="1">
    <citation type="journal article" date="2021" name="Sci. Rep.">
        <title>Chromosome anchoring in Senegalese sole (Solea senegalensis) reveals sex-associated markers and genome rearrangements in flatfish.</title>
        <authorList>
            <person name="Guerrero-Cozar I."/>
            <person name="Gomez-Garrido J."/>
            <person name="Berbel C."/>
            <person name="Martinez-Blanch J.F."/>
            <person name="Alioto T."/>
            <person name="Claros M.G."/>
            <person name="Gagnaire P.A."/>
            <person name="Manchado M."/>
        </authorList>
    </citation>
    <scope>NUCLEOTIDE SEQUENCE [LARGE SCALE GENOMIC DNA]</scope>
    <source>
        <strain evidence="12">Sse05_10M</strain>
    </source>
</reference>
<dbReference type="FunFam" id="3.90.70.200:FF:000001">
    <property type="entry name" value="RNA polymerase-associated protein RTF1 homolog"/>
    <property type="match status" value="1"/>
</dbReference>
<dbReference type="PROSITE" id="PS51360">
    <property type="entry name" value="PLUS3"/>
    <property type="match status" value="1"/>
</dbReference>
<evidence type="ECO:0000256" key="7">
    <source>
        <dbReference type="ARBA" id="ARBA00023242"/>
    </source>
</evidence>
<dbReference type="PANTHER" id="PTHR13115:SF8">
    <property type="entry name" value="RNA POLYMERASE-ASSOCIATED PROTEIN RTF1 HOMOLOG"/>
    <property type="match status" value="1"/>
</dbReference>
<dbReference type="Proteomes" id="UP000693946">
    <property type="component" value="Linkage Group LG21"/>
</dbReference>
<comment type="subcellular location">
    <subcellularLocation>
        <location evidence="1">Nucleus</location>
        <location evidence="1">Nucleoplasm</location>
    </subcellularLocation>
</comment>
<evidence type="ECO:0000256" key="2">
    <source>
        <dbReference type="ARBA" id="ARBA00022553"/>
    </source>
</evidence>
<keyword evidence="7" id="KW-0539">Nucleus</keyword>
<keyword evidence="3" id="KW-0805">Transcription regulation</keyword>
<feature type="coiled-coil region" evidence="9">
    <location>
        <begin position="262"/>
        <end position="292"/>
    </location>
</feature>
<keyword evidence="2" id="KW-0597">Phosphoprotein</keyword>
<evidence type="ECO:0000313" key="13">
    <source>
        <dbReference type="Proteomes" id="UP000693946"/>
    </source>
</evidence>
<evidence type="ECO:0000256" key="3">
    <source>
        <dbReference type="ARBA" id="ARBA00023015"/>
    </source>
</evidence>
<dbReference type="SMART" id="SM00719">
    <property type="entry name" value="Plus3"/>
    <property type="match status" value="1"/>
</dbReference>
<keyword evidence="13" id="KW-1185">Reference proteome</keyword>
<evidence type="ECO:0000256" key="4">
    <source>
        <dbReference type="ARBA" id="ARBA00023054"/>
    </source>
</evidence>
<feature type="compositionally biased region" description="Basic residues" evidence="10">
    <location>
        <begin position="49"/>
        <end position="58"/>
    </location>
</feature>
<dbReference type="GO" id="GO:0003677">
    <property type="term" value="F:DNA binding"/>
    <property type="evidence" value="ECO:0007669"/>
    <property type="project" value="InterPro"/>
</dbReference>
<evidence type="ECO:0000259" key="11">
    <source>
        <dbReference type="PROSITE" id="PS51360"/>
    </source>
</evidence>
<dbReference type="Pfam" id="PF03126">
    <property type="entry name" value="Plus-3"/>
    <property type="match status" value="1"/>
</dbReference>
<evidence type="ECO:0000313" key="12">
    <source>
        <dbReference type="EMBL" id="KAG7499319.1"/>
    </source>
</evidence>
<keyword evidence="5" id="KW-0010">Activator</keyword>
<evidence type="ECO:0000256" key="5">
    <source>
        <dbReference type="ARBA" id="ARBA00023159"/>
    </source>
</evidence>
<accession>A0AAV6R169</accession>
<dbReference type="EMBL" id="JAGKHQ010000014">
    <property type="protein sequence ID" value="KAG7499319.1"/>
    <property type="molecule type" value="Genomic_DNA"/>
</dbReference>
<proteinExistence type="predicted"/>
<evidence type="ECO:0000256" key="8">
    <source>
        <dbReference type="ARBA" id="ARBA00068204"/>
    </source>
</evidence>
<keyword evidence="4 9" id="KW-0175">Coiled coil</keyword>
<evidence type="ECO:0000256" key="10">
    <source>
        <dbReference type="SAM" id="MobiDB-lite"/>
    </source>
</evidence>
<sequence length="440" mass="51033">MLQREFGSKKLKIANKEKRGKESSGPRHTCKPDKKFQTMEEPKAEHERRKNKTAKHAPLKTSEVFSKNDKSSVKSRWRSHSSTHETPPKSQLISRPAELNRIRLSRHKLEHLCHMPFFAKTVTGCFVRIGIGKCNTKPVYRVTEIMEVVETAKVYQLGSTRTNKGLKLRHGSETRVFRLEFISNQDFTDSEFLKWKEAMMVARMQVPTHAQVAKKVQSIMEALNYKLSDKDIEVIVKEKARFRQAPLNYAMKKTQLLKDKAVAEKNRDYERVQVLKDELNELEERAEALNRQRTKNYFDVHDINQRKRRWNMAESQSALMDEGQNTKKQQQMDPCIRKRCKPIMVSNVRNSSVHAAILAHLDQKYGSGSTPEKNKLGQPKHRKDKHVPKPTPDLSGDLFQVHDFDINNDLQALNTEEKSLMVNFNVLPVRDDVEEGHELT</sequence>
<keyword evidence="6" id="KW-0804">Transcription</keyword>
<dbReference type="InterPro" id="IPR004343">
    <property type="entry name" value="Plus-3_dom"/>
</dbReference>
<evidence type="ECO:0000256" key="1">
    <source>
        <dbReference type="ARBA" id="ARBA00004642"/>
    </source>
</evidence>
<dbReference type="GO" id="GO:0019827">
    <property type="term" value="P:stem cell population maintenance"/>
    <property type="evidence" value="ECO:0007669"/>
    <property type="project" value="UniProtKB-ARBA"/>
</dbReference>
<feature type="compositionally biased region" description="Basic and acidic residues" evidence="10">
    <location>
        <begin position="14"/>
        <end position="48"/>
    </location>
</feature>
<feature type="region of interest" description="Disordered" evidence="10">
    <location>
        <begin position="1"/>
        <end position="93"/>
    </location>
</feature>
<gene>
    <name evidence="12" type="ORF">JOB18_034806</name>
</gene>
<name>A0AAV6R169_SOLSE</name>
<feature type="compositionally biased region" description="Basic residues" evidence="10">
    <location>
        <begin position="378"/>
        <end position="388"/>
    </location>
</feature>
<feature type="domain" description="Plus3" evidence="11">
    <location>
        <begin position="93"/>
        <end position="224"/>
    </location>
</feature>
<evidence type="ECO:0000256" key="9">
    <source>
        <dbReference type="SAM" id="Coils"/>
    </source>
</evidence>
<organism evidence="12 13">
    <name type="scientific">Solea senegalensis</name>
    <name type="common">Senegalese sole</name>
    <dbReference type="NCBI Taxonomy" id="28829"/>
    <lineage>
        <taxon>Eukaryota</taxon>
        <taxon>Metazoa</taxon>
        <taxon>Chordata</taxon>
        <taxon>Craniata</taxon>
        <taxon>Vertebrata</taxon>
        <taxon>Euteleostomi</taxon>
        <taxon>Actinopterygii</taxon>
        <taxon>Neopterygii</taxon>
        <taxon>Teleostei</taxon>
        <taxon>Neoteleostei</taxon>
        <taxon>Acanthomorphata</taxon>
        <taxon>Carangaria</taxon>
        <taxon>Pleuronectiformes</taxon>
        <taxon>Pleuronectoidei</taxon>
        <taxon>Soleidae</taxon>
        <taxon>Solea</taxon>
    </lineage>
</organism>
<dbReference type="GO" id="GO:0016593">
    <property type="term" value="C:Cdc73/Paf1 complex"/>
    <property type="evidence" value="ECO:0007669"/>
    <property type="project" value="UniProtKB-ARBA"/>
</dbReference>
<dbReference type="AlphaFoldDB" id="A0AAV6R169"/>
<feature type="region of interest" description="Disordered" evidence="10">
    <location>
        <begin position="364"/>
        <end position="393"/>
    </location>
</feature>